<dbReference type="SUPFAM" id="SSF101690">
    <property type="entry name" value="PAZ domain"/>
    <property type="match status" value="1"/>
</dbReference>
<accession>A0A6A4HYM0</accession>
<dbReference type="PANTHER" id="PTHR22891">
    <property type="entry name" value="EUKARYOTIC TRANSLATION INITIATION FACTOR 2C"/>
    <property type="match status" value="1"/>
</dbReference>
<feature type="domain" description="Piwi" evidence="1">
    <location>
        <begin position="361"/>
        <end position="448"/>
    </location>
</feature>
<dbReference type="SUPFAM" id="SSF53098">
    <property type="entry name" value="Ribonuclease H-like"/>
    <property type="match status" value="1"/>
</dbReference>
<dbReference type="GO" id="GO:0003676">
    <property type="term" value="F:nucleic acid binding"/>
    <property type="evidence" value="ECO:0007669"/>
    <property type="project" value="InterPro"/>
</dbReference>
<dbReference type="Gene3D" id="3.40.50.2300">
    <property type="match status" value="1"/>
</dbReference>
<dbReference type="InterPro" id="IPR036397">
    <property type="entry name" value="RNaseH_sf"/>
</dbReference>
<dbReference type="Proteomes" id="UP000799118">
    <property type="component" value="Unassembled WGS sequence"/>
</dbReference>
<evidence type="ECO:0000313" key="3">
    <source>
        <dbReference type="Proteomes" id="UP000799118"/>
    </source>
</evidence>
<dbReference type="Pfam" id="PF02171">
    <property type="entry name" value="Piwi"/>
    <property type="match status" value="1"/>
</dbReference>
<dbReference type="InterPro" id="IPR036085">
    <property type="entry name" value="PAZ_dom_sf"/>
</dbReference>
<dbReference type="InterPro" id="IPR003165">
    <property type="entry name" value="Piwi"/>
</dbReference>
<dbReference type="AlphaFoldDB" id="A0A6A4HYM0"/>
<keyword evidence="3" id="KW-1185">Reference proteome</keyword>
<organism evidence="2 3">
    <name type="scientific">Gymnopus androsaceus JB14</name>
    <dbReference type="NCBI Taxonomy" id="1447944"/>
    <lineage>
        <taxon>Eukaryota</taxon>
        <taxon>Fungi</taxon>
        <taxon>Dikarya</taxon>
        <taxon>Basidiomycota</taxon>
        <taxon>Agaricomycotina</taxon>
        <taxon>Agaricomycetes</taxon>
        <taxon>Agaricomycetidae</taxon>
        <taxon>Agaricales</taxon>
        <taxon>Marasmiineae</taxon>
        <taxon>Omphalotaceae</taxon>
        <taxon>Gymnopus</taxon>
    </lineage>
</organism>
<dbReference type="InterPro" id="IPR012337">
    <property type="entry name" value="RNaseH-like_sf"/>
</dbReference>
<reference evidence="2" key="1">
    <citation type="journal article" date="2019" name="Environ. Microbiol.">
        <title>Fungal ecological strategies reflected in gene transcription - a case study of two litter decomposers.</title>
        <authorList>
            <person name="Barbi F."/>
            <person name="Kohler A."/>
            <person name="Barry K."/>
            <person name="Baskaran P."/>
            <person name="Daum C."/>
            <person name="Fauchery L."/>
            <person name="Ihrmark K."/>
            <person name="Kuo A."/>
            <person name="LaButti K."/>
            <person name="Lipzen A."/>
            <person name="Morin E."/>
            <person name="Grigoriev I.V."/>
            <person name="Henrissat B."/>
            <person name="Lindahl B."/>
            <person name="Martin F."/>
        </authorList>
    </citation>
    <scope>NUCLEOTIDE SEQUENCE</scope>
    <source>
        <strain evidence="2">JB14</strain>
    </source>
</reference>
<evidence type="ECO:0000313" key="2">
    <source>
        <dbReference type="EMBL" id="KAE9402873.1"/>
    </source>
</evidence>
<sequence length="458" mass="50756">MDITYDVIKGRIRDEKRDWTRRLSRKNSCMTPMVESQQASEVLQRFRVIGGKQSHDNSVLPRLQPSMWFGAFNEVWNSDVVTFKVSAPVSTRWSSTPSGTFYRAGNLINRDGSSPNCIAPRRGLQPCERLRLQRFLSDIRVLTLAAGGRKIAHVIKKLSEAVRLWTILILFVLRLIMQFFNIGTGALIPLELCEVPSSQIMRTQVPPEKTKSILDFVLKPVWTRSRLDSGILAPPALKYGPGQPTITHATGAWNMCAKRLFKPVENPPLDYRYLHAVDMIKGLCESAREVGINMEPTSVILWQNGQGDIQAQLHAAGKAVVDKYDGGLGPNLIVVVLPEGGNQIFTAVKHFGDVTMCFHAKAQYFASVCLKINIKLGGINVILDPKMTDFSSPTMVMDDVIHPAPGADGPLFTSLIASVDSDNAKYIAECTVQTSCAEIIENLKTMAMFVIDDILISI</sequence>
<dbReference type="OrthoDB" id="3265255at2759"/>
<dbReference type="Gene3D" id="3.30.420.10">
    <property type="entry name" value="Ribonuclease H-like superfamily/Ribonuclease H"/>
    <property type="match status" value="1"/>
</dbReference>
<name>A0A6A4HYM0_9AGAR</name>
<gene>
    <name evidence="2" type="ORF">BT96DRAFT_936778</name>
</gene>
<dbReference type="EMBL" id="ML769430">
    <property type="protein sequence ID" value="KAE9402873.1"/>
    <property type="molecule type" value="Genomic_DNA"/>
</dbReference>
<proteinExistence type="predicted"/>
<protein>
    <recommendedName>
        <fullName evidence="1">Piwi domain-containing protein</fullName>
    </recommendedName>
</protein>
<evidence type="ECO:0000259" key="1">
    <source>
        <dbReference type="Pfam" id="PF02171"/>
    </source>
</evidence>